<evidence type="ECO:0000256" key="1">
    <source>
        <dbReference type="ARBA" id="ARBA00002254"/>
    </source>
</evidence>
<dbReference type="PANTHER" id="PTHR35091">
    <property type="entry name" value="FLAGELLAR PROTEIN FLIL"/>
    <property type="match status" value="1"/>
</dbReference>
<evidence type="ECO:0000256" key="9">
    <source>
        <dbReference type="ARBA" id="ARBA00023136"/>
    </source>
</evidence>
<keyword evidence="12" id="KW-1185">Reference proteome</keyword>
<evidence type="ECO:0000256" key="7">
    <source>
        <dbReference type="ARBA" id="ARBA00022779"/>
    </source>
</evidence>
<organism evidence="11 12">
    <name type="scientific">Kistimonas scapharcae</name>
    <dbReference type="NCBI Taxonomy" id="1036133"/>
    <lineage>
        <taxon>Bacteria</taxon>
        <taxon>Pseudomonadati</taxon>
        <taxon>Pseudomonadota</taxon>
        <taxon>Gammaproteobacteria</taxon>
        <taxon>Oceanospirillales</taxon>
        <taxon>Endozoicomonadaceae</taxon>
        <taxon>Kistimonas</taxon>
    </lineage>
</organism>
<accession>A0ABP8V7W8</accession>
<evidence type="ECO:0000313" key="11">
    <source>
        <dbReference type="EMBL" id="GAA4651892.1"/>
    </source>
</evidence>
<dbReference type="Proteomes" id="UP001500604">
    <property type="component" value="Unassembled WGS sequence"/>
</dbReference>
<keyword evidence="6" id="KW-0812">Transmembrane</keyword>
<dbReference type="Pfam" id="PF03748">
    <property type="entry name" value="FliL"/>
    <property type="match status" value="1"/>
</dbReference>
<reference evidence="12" key="1">
    <citation type="journal article" date="2019" name="Int. J. Syst. Evol. Microbiol.">
        <title>The Global Catalogue of Microorganisms (GCM) 10K type strain sequencing project: providing services to taxonomists for standard genome sequencing and annotation.</title>
        <authorList>
            <consortium name="The Broad Institute Genomics Platform"/>
            <consortium name="The Broad Institute Genome Sequencing Center for Infectious Disease"/>
            <person name="Wu L."/>
            <person name="Ma J."/>
        </authorList>
    </citation>
    <scope>NUCLEOTIDE SEQUENCE [LARGE SCALE GENOMIC DNA]</scope>
    <source>
        <strain evidence="12">JCM 17805</strain>
    </source>
</reference>
<name>A0ABP8V7W8_9GAMM</name>
<evidence type="ECO:0000256" key="3">
    <source>
        <dbReference type="ARBA" id="ARBA00008281"/>
    </source>
</evidence>
<dbReference type="InterPro" id="IPR005503">
    <property type="entry name" value="FliL"/>
</dbReference>
<comment type="similarity">
    <text evidence="3 10">Belongs to the FliL family.</text>
</comment>
<comment type="function">
    <text evidence="1 10">Controls the rotational direction of flagella during chemotaxis.</text>
</comment>
<keyword evidence="4" id="KW-1003">Cell membrane</keyword>
<comment type="caution">
    <text evidence="11">The sequence shown here is derived from an EMBL/GenBank/DDBJ whole genome shotgun (WGS) entry which is preliminary data.</text>
</comment>
<keyword evidence="7 10" id="KW-0283">Flagellar rotation</keyword>
<evidence type="ECO:0000256" key="2">
    <source>
        <dbReference type="ARBA" id="ARBA00004162"/>
    </source>
</evidence>
<evidence type="ECO:0000256" key="6">
    <source>
        <dbReference type="ARBA" id="ARBA00022692"/>
    </source>
</evidence>
<evidence type="ECO:0000256" key="10">
    <source>
        <dbReference type="RuleBase" id="RU364125"/>
    </source>
</evidence>
<evidence type="ECO:0000313" key="12">
    <source>
        <dbReference type="Proteomes" id="UP001500604"/>
    </source>
</evidence>
<keyword evidence="10" id="KW-0997">Cell inner membrane</keyword>
<sequence>MKGKWVLGVVAIAVLLAAGGAAMFFLSEDEKQAEESTQSILPYFVTLNNIVVNLRSQEQEIHYLQLEVAIQVASKKYQAELAQYHPVLRDALSDYFSTQYYEAMDDPGQREVLRKGALERIREVAKIHLHRQRVDDLFLTSMVIQ</sequence>
<dbReference type="PANTHER" id="PTHR35091:SF2">
    <property type="entry name" value="FLAGELLAR PROTEIN FLIL"/>
    <property type="match status" value="1"/>
</dbReference>
<evidence type="ECO:0000256" key="5">
    <source>
        <dbReference type="ARBA" id="ARBA00022500"/>
    </source>
</evidence>
<gene>
    <name evidence="11" type="ORF">GCM10023116_41760</name>
</gene>
<evidence type="ECO:0000256" key="8">
    <source>
        <dbReference type="ARBA" id="ARBA00022989"/>
    </source>
</evidence>
<dbReference type="RefSeq" id="WP_345198357.1">
    <property type="nucleotide sequence ID" value="NZ_BAABFL010000465.1"/>
</dbReference>
<keyword evidence="5 10" id="KW-0145">Chemotaxis</keyword>
<comment type="subcellular location">
    <subcellularLocation>
        <location evidence="10">Cell inner membrane</location>
    </subcellularLocation>
    <subcellularLocation>
        <location evidence="2">Cell membrane</location>
        <topology evidence="2">Single-pass membrane protein</topology>
    </subcellularLocation>
</comment>
<keyword evidence="8" id="KW-1133">Transmembrane helix</keyword>
<protein>
    <recommendedName>
        <fullName evidence="10">Flagellar protein FliL</fullName>
    </recommendedName>
</protein>
<evidence type="ECO:0000256" key="4">
    <source>
        <dbReference type="ARBA" id="ARBA00022475"/>
    </source>
</evidence>
<proteinExistence type="inferred from homology"/>
<keyword evidence="9 10" id="KW-0472">Membrane</keyword>
<dbReference type="EMBL" id="BAABFL010000465">
    <property type="protein sequence ID" value="GAA4651892.1"/>
    <property type="molecule type" value="Genomic_DNA"/>
</dbReference>